<dbReference type="GO" id="GO:0006508">
    <property type="term" value="P:proteolysis"/>
    <property type="evidence" value="ECO:0007669"/>
    <property type="project" value="UniProtKB-KW"/>
</dbReference>
<organism evidence="4 5">
    <name type="scientific">Prolixibacter bellariivorans</name>
    <dbReference type="NCBI Taxonomy" id="314319"/>
    <lineage>
        <taxon>Bacteria</taxon>
        <taxon>Pseudomonadati</taxon>
        <taxon>Bacteroidota</taxon>
        <taxon>Bacteroidia</taxon>
        <taxon>Marinilabiliales</taxon>
        <taxon>Prolixibacteraceae</taxon>
        <taxon>Prolixibacter</taxon>
    </lineage>
</organism>
<accession>A0A5M4AZ88</accession>
<evidence type="ECO:0000256" key="2">
    <source>
        <dbReference type="PIRSR" id="PIRSR005700-1"/>
    </source>
</evidence>
<keyword evidence="3" id="KW-0732">Signal</keyword>
<dbReference type="InterPro" id="IPR004134">
    <property type="entry name" value="Peptidase_C1B"/>
</dbReference>
<comment type="caution">
    <text evidence="4">The sequence shown here is derived from an EMBL/GenBank/DDBJ whole genome shotgun (WGS) entry which is preliminary data.</text>
</comment>
<dbReference type="EMBL" id="BLAX01000001">
    <property type="protein sequence ID" value="GET32936.1"/>
    <property type="molecule type" value="Genomic_DNA"/>
</dbReference>
<feature type="signal peptide" evidence="3">
    <location>
        <begin position="1"/>
        <end position="20"/>
    </location>
</feature>
<dbReference type="RefSeq" id="WP_025862812.1">
    <property type="nucleotide sequence ID" value="NZ_BLAX01000001.1"/>
</dbReference>
<sequence length="360" mass="40659">MKKLFFVLLAGLLCAGQLVAQDVSSFKVVKENAYTPVKNQQRTGTCWSYATTSFLESELLRMGKGEYDLAEMYFVRNAYPAKAKYFVELHGHANFDEGGQAHDVLDVMQKDGVVPQSVYPGNLYHPGHANHTELKAMMKGMLKGLVSDKMNSVSMVWADALNGVLDAYMGKDPKSFQYDGRTFTPVSFMQSLGLDPNQYVEITSYTHHPFYQQFSLEVPDNWSHDLYYNVPEDDIIKTMDHALMQGYTVVWDGDVSDKGFSHRKGLAVLPDSVSVNQEARQNAFLTWKTTDDHLMHIVGIAKDADGNKYYITKNSWSATSNAWGGMLYMSERYVRLNTIAITVNRNSIPQEVSTKIFKNK</sequence>
<dbReference type="SUPFAM" id="SSF54001">
    <property type="entry name" value="Cysteine proteinases"/>
    <property type="match status" value="1"/>
</dbReference>
<protein>
    <recommendedName>
        <fullName evidence="1">Aminopeptidase</fullName>
    </recommendedName>
</protein>
<feature type="active site" evidence="2">
    <location>
        <position position="314"/>
    </location>
</feature>
<reference evidence="4 5" key="1">
    <citation type="submission" date="2019-10" db="EMBL/GenBank/DDBJ databases">
        <title>Prolixibacter strains distinguished by the presence of nitrate reductase genes were adept at nitrate-dependent anaerobic corrosion of metallic iron and carbon steel.</title>
        <authorList>
            <person name="Iino T."/>
            <person name="Shono N."/>
            <person name="Ito K."/>
            <person name="Nakamura R."/>
            <person name="Sueoka K."/>
            <person name="Harayama S."/>
            <person name="Ohkuma M."/>
        </authorList>
    </citation>
    <scope>NUCLEOTIDE SEQUENCE [LARGE SCALE GENOMIC DNA]</scope>
    <source>
        <strain evidence="4 5">JCM 13498</strain>
    </source>
</reference>
<proteinExistence type="inferred from homology"/>
<name>A0A5M4AZ88_9BACT</name>
<dbReference type="GO" id="GO:0070005">
    <property type="term" value="F:cysteine-type aminopeptidase activity"/>
    <property type="evidence" value="ECO:0007669"/>
    <property type="project" value="InterPro"/>
</dbReference>
<comment type="similarity">
    <text evidence="1">Belongs to the peptidase C1 family.</text>
</comment>
<dbReference type="PIRSF" id="PIRSF005700">
    <property type="entry name" value="PepC"/>
    <property type="match status" value="1"/>
</dbReference>
<keyword evidence="1" id="KW-0645">Protease</keyword>
<feature type="active site" evidence="2">
    <location>
        <position position="293"/>
    </location>
</feature>
<evidence type="ECO:0000313" key="4">
    <source>
        <dbReference type="EMBL" id="GET32936.1"/>
    </source>
</evidence>
<dbReference type="InterPro" id="IPR000169">
    <property type="entry name" value="Pept_cys_AS"/>
</dbReference>
<dbReference type="PROSITE" id="PS00139">
    <property type="entry name" value="THIOL_PROTEASE_CYS"/>
    <property type="match status" value="1"/>
</dbReference>
<keyword evidence="1 4" id="KW-0031">Aminopeptidase</keyword>
<dbReference type="AlphaFoldDB" id="A0A5M4AZ88"/>
<dbReference type="Pfam" id="PF03051">
    <property type="entry name" value="Peptidase_C1_2"/>
    <property type="match status" value="1"/>
</dbReference>
<evidence type="ECO:0000256" key="1">
    <source>
        <dbReference type="PIRNR" id="PIRNR005700"/>
    </source>
</evidence>
<dbReference type="Gene3D" id="3.90.70.10">
    <property type="entry name" value="Cysteine proteinases"/>
    <property type="match status" value="1"/>
</dbReference>
<evidence type="ECO:0000313" key="5">
    <source>
        <dbReference type="Proteomes" id="UP000391834"/>
    </source>
</evidence>
<keyword evidence="1" id="KW-0788">Thiol protease</keyword>
<evidence type="ECO:0000256" key="3">
    <source>
        <dbReference type="SAM" id="SignalP"/>
    </source>
</evidence>
<dbReference type="OrthoDB" id="9814054at2"/>
<dbReference type="InterPro" id="IPR038765">
    <property type="entry name" value="Papain-like_cys_pep_sf"/>
</dbReference>
<keyword evidence="1" id="KW-0378">Hydrolase</keyword>
<feature type="active site" evidence="2">
    <location>
        <position position="46"/>
    </location>
</feature>
<gene>
    <name evidence="4" type="primary">pepC_1</name>
    <name evidence="4" type="ORF">PbJCM13498_17990</name>
</gene>
<dbReference type="Proteomes" id="UP000391834">
    <property type="component" value="Unassembled WGS sequence"/>
</dbReference>
<feature type="chain" id="PRO_5024292038" description="Aminopeptidase" evidence="3">
    <location>
        <begin position="21"/>
        <end position="360"/>
    </location>
</feature>
<keyword evidence="5" id="KW-1185">Reference proteome</keyword>